<name>A0A7J0G7R3_9ERIC</name>
<reference evidence="1 2" key="1">
    <citation type="submission" date="2019-07" db="EMBL/GenBank/DDBJ databases">
        <title>De Novo Assembly of kiwifruit Actinidia rufa.</title>
        <authorList>
            <person name="Sugita-Konishi S."/>
            <person name="Sato K."/>
            <person name="Mori E."/>
            <person name="Abe Y."/>
            <person name="Kisaki G."/>
            <person name="Hamano K."/>
            <person name="Suezawa K."/>
            <person name="Otani M."/>
            <person name="Fukuda T."/>
            <person name="Manabe T."/>
            <person name="Gomi K."/>
            <person name="Tabuchi M."/>
            <person name="Akimitsu K."/>
            <person name="Kataoka I."/>
        </authorList>
    </citation>
    <scope>NUCLEOTIDE SEQUENCE [LARGE SCALE GENOMIC DNA]</scope>
    <source>
        <strain evidence="2">cv. Fuchu</strain>
    </source>
</reference>
<dbReference type="Proteomes" id="UP000585474">
    <property type="component" value="Unassembled WGS sequence"/>
</dbReference>
<comment type="caution">
    <text evidence="1">The sequence shown here is derived from an EMBL/GenBank/DDBJ whole genome shotgun (WGS) entry which is preliminary data.</text>
</comment>
<proteinExistence type="predicted"/>
<keyword evidence="2" id="KW-1185">Reference proteome</keyword>
<accession>A0A7J0G7R3</accession>
<evidence type="ECO:0000313" key="1">
    <source>
        <dbReference type="EMBL" id="GFZ06819.1"/>
    </source>
</evidence>
<dbReference type="EMBL" id="BJWL01000018">
    <property type="protein sequence ID" value="GFZ06819.1"/>
    <property type="molecule type" value="Genomic_DNA"/>
</dbReference>
<sequence>MEECLLHPYLVRVPHQVHPRLSQAAVLTSFIINLINRFTCKRASESNPRITTLIVPSCHSPYHDIFRGTQSGSQIFRELLSSENETIGKHFGRPLHGELYDGQSVLADRVSQQLLRDHAKLSPSLDLSSCSPFPDRMSGM</sequence>
<protein>
    <submittedName>
        <fullName evidence="1">Uncharacterized protein</fullName>
    </submittedName>
</protein>
<dbReference type="OrthoDB" id="1662121at2759"/>
<dbReference type="AlphaFoldDB" id="A0A7J0G7R3"/>
<organism evidence="1 2">
    <name type="scientific">Actinidia rufa</name>
    <dbReference type="NCBI Taxonomy" id="165716"/>
    <lineage>
        <taxon>Eukaryota</taxon>
        <taxon>Viridiplantae</taxon>
        <taxon>Streptophyta</taxon>
        <taxon>Embryophyta</taxon>
        <taxon>Tracheophyta</taxon>
        <taxon>Spermatophyta</taxon>
        <taxon>Magnoliopsida</taxon>
        <taxon>eudicotyledons</taxon>
        <taxon>Gunneridae</taxon>
        <taxon>Pentapetalae</taxon>
        <taxon>asterids</taxon>
        <taxon>Ericales</taxon>
        <taxon>Actinidiaceae</taxon>
        <taxon>Actinidia</taxon>
    </lineage>
</organism>
<evidence type="ECO:0000313" key="2">
    <source>
        <dbReference type="Proteomes" id="UP000585474"/>
    </source>
</evidence>
<gene>
    <name evidence="1" type="ORF">Acr_18g0009890</name>
</gene>